<accession>A0AAV1HW52</accession>
<reference evidence="3 4" key="1">
    <citation type="submission" date="2023-10" db="EMBL/GenBank/DDBJ databases">
        <authorList>
            <person name="Maclean D."/>
            <person name="Macfadyen A."/>
        </authorList>
    </citation>
    <scope>NUCLEOTIDE SEQUENCE [LARGE SCALE GENOMIC DNA]</scope>
</reference>
<protein>
    <recommendedName>
        <fullName evidence="5">Proteasome maturation protein</fullName>
    </recommendedName>
</protein>
<evidence type="ECO:0000313" key="3">
    <source>
        <dbReference type="EMBL" id="CAK0746276.1"/>
    </source>
</evidence>
<dbReference type="AlphaFoldDB" id="A0AAV1HW52"/>
<dbReference type="InterPro" id="IPR008012">
    <property type="entry name" value="Ump1"/>
</dbReference>
<dbReference type="Pfam" id="PF05348">
    <property type="entry name" value="UMP1"/>
    <property type="match status" value="1"/>
</dbReference>
<dbReference type="GO" id="GO:0005737">
    <property type="term" value="C:cytoplasm"/>
    <property type="evidence" value="ECO:0007669"/>
    <property type="project" value="TreeGrafter"/>
</dbReference>
<gene>
    <name evidence="3" type="ORF">CVIRNUC_001680</name>
</gene>
<keyword evidence="4" id="KW-1185">Reference proteome</keyword>
<comment type="similarity">
    <text evidence="2">Belongs to the POMP/UMP1 family.</text>
</comment>
<dbReference type="GO" id="GO:0005634">
    <property type="term" value="C:nucleus"/>
    <property type="evidence" value="ECO:0007669"/>
    <property type="project" value="TreeGrafter"/>
</dbReference>
<comment type="caution">
    <text evidence="3">The sequence shown here is derived from an EMBL/GenBank/DDBJ whole genome shotgun (WGS) entry which is preliminary data.</text>
</comment>
<proteinExistence type="inferred from homology"/>
<dbReference type="Proteomes" id="UP001314263">
    <property type="component" value="Unassembled WGS sequence"/>
</dbReference>
<evidence type="ECO:0000313" key="4">
    <source>
        <dbReference type="Proteomes" id="UP001314263"/>
    </source>
</evidence>
<keyword evidence="1" id="KW-0143">Chaperone</keyword>
<dbReference type="EMBL" id="CAUYUE010000002">
    <property type="protein sequence ID" value="CAK0746276.1"/>
    <property type="molecule type" value="Genomic_DNA"/>
</dbReference>
<evidence type="ECO:0000256" key="1">
    <source>
        <dbReference type="ARBA" id="ARBA00023186"/>
    </source>
</evidence>
<evidence type="ECO:0008006" key="5">
    <source>
        <dbReference type="Google" id="ProtNLM"/>
    </source>
</evidence>
<organism evidence="3 4">
    <name type="scientific">Coccomyxa viridis</name>
    <dbReference type="NCBI Taxonomy" id="1274662"/>
    <lineage>
        <taxon>Eukaryota</taxon>
        <taxon>Viridiplantae</taxon>
        <taxon>Chlorophyta</taxon>
        <taxon>core chlorophytes</taxon>
        <taxon>Trebouxiophyceae</taxon>
        <taxon>Trebouxiophyceae incertae sedis</taxon>
        <taxon>Coccomyxaceae</taxon>
        <taxon>Coccomyxa</taxon>
    </lineage>
</organism>
<name>A0AAV1HW52_9CHLO</name>
<evidence type="ECO:0000256" key="2">
    <source>
        <dbReference type="ARBA" id="ARBA00043974"/>
    </source>
</evidence>
<dbReference type="PANTHER" id="PTHR12828:SF3">
    <property type="entry name" value="PROTEASOME MATURATION PROTEIN"/>
    <property type="match status" value="1"/>
</dbReference>
<dbReference type="GO" id="GO:0043248">
    <property type="term" value="P:proteasome assembly"/>
    <property type="evidence" value="ECO:0007669"/>
    <property type="project" value="InterPro"/>
</dbReference>
<dbReference type="PANTHER" id="PTHR12828">
    <property type="entry name" value="PROTEASOME MATURATION PROTEIN UMP1"/>
    <property type="match status" value="1"/>
</dbReference>
<sequence length="137" mass="15189">MKQQRALPHLTEPHDSLRLGVHTLKDRASTNHPVEAIEEQFPEKQEALKMQMLKNLYGSALPARIQLDKQILSKVQRLPGIASSQLGLQSYTGELDSFGAESYIGCPGEPEAPGPDMHSVMEAQLKMGTKPLKRSLF</sequence>